<dbReference type="EMBL" id="PVEM01000023">
    <property type="protein sequence ID" value="PTD02253.1"/>
    <property type="molecule type" value="Genomic_DNA"/>
</dbReference>
<dbReference type="AlphaFoldDB" id="A0A2T4GFB0"/>
<dbReference type="OrthoDB" id="2099887at2759"/>
<organism evidence="2 3">
    <name type="scientific">Fusarium culmorum</name>
    <dbReference type="NCBI Taxonomy" id="5516"/>
    <lineage>
        <taxon>Eukaryota</taxon>
        <taxon>Fungi</taxon>
        <taxon>Dikarya</taxon>
        <taxon>Ascomycota</taxon>
        <taxon>Pezizomycotina</taxon>
        <taxon>Sordariomycetes</taxon>
        <taxon>Hypocreomycetidae</taxon>
        <taxon>Hypocreales</taxon>
        <taxon>Nectriaceae</taxon>
        <taxon>Fusarium</taxon>
    </lineage>
</organism>
<keyword evidence="3" id="KW-1185">Reference proteome</keyword>
<dbReference type="PANTHER" id="PTHR38787:SF1">
    <property type="entry name" value="REGULATORY P DOMAIN-CONTAINING PROTEIN"/>
    <property type="match status" value="1"/>
</dbReference>
<evidence type="ECO:0008006" key="4">
    <source>
        <dbReference type="Google" id="ProtNLM"/>
    </source>
</evidence>
<dbReference type="OMA" id="EGNDIWG"/>
<evidence type="ECO:0000256" key="1">
    <source>
        <dbReference type="SAM" id="SignalP"/>
    </source>
</evidence>
<dbReference type="InterPro" id="IPR013211">
    <property type="entry name" value="LVIVD"/>
</dbReference>
<dbReference type="PANTHER" id="PTHR38787">
    <property type="entry name" value="REGULATORY P DOMAIN-CONTAINING PROTEIN"/>
    <property type="match status" value="1"/>
</dbReference>
<dbReference type="Pfam" id="PF08309">
    <property type="entry name" value="LVIVD"/>
    <property type="match status" value="1"/>
</dbReference>
<dbReference type="NCBIfam" id="TIGR04312">
    <property type="entry name" value="choice_anch_B"/>
    <property type="match status" value="1"/>
</dbReference>
<evidence type="ECO:0000313" key="2">
    <source>
        <dbReference type="EMBL" id="PTD02253.1"/>
    </source>
</evidence>
<keyword evidence="1" id="KW-0732">Signal</keyword>
<feature type="chain" id="PRO_5015611191" description="Regulatory P domain-containing protein" evidence="1">
    <location>
        <begin position="20"/>
        <end position="458"/>
    </location>
</feature>
<sequence length="458" mass="50125">MKAGLTSLLLAALAGSSVAQTNKINAAKFNEDYLRASSAPNAVGMAELRQRKMALHESEAAAGVFDKDRYKVLGSSTPCSGGKAGEYSCNNIDLKGFLRHQDMGSRTRVGNDIWGWTHSSGREFALVGQSDGTAFVEVKKDGSLTYVGRLPTQTVASSWRDIKVIGNYAYIGSEAAGHGLQIFDLTKLLNTDPKNPPTFSIRSDLAAHFSGFGNSHNIVANEQTALIAAVGTAYDLKCRAGLWMIDDAGCVASDGYVHDAQCVIYRGPQKAFQGREICFNYNEDALTIVDISRRTMPRQLSRTTYNGATYTHQGWVTEDHKYLLLDDELDEQEKTGPAADQHTTTYIVDIQDLEFPVFRGVYKSPVRSIDHNQYIVGGVSYQANYGSGLRMVNVSSINQDDTGAGFKEIGFFDVHPEDDEVGGEAQFYGAWSVYPYFQSGNIVVSSIERGMYSLKYTG</sequence>
<protein>
    <recommendedName>
        <fullName evidence="4">Regulatory P domain-containing protein</fullName>
    </recommendedName>
</protein>
<comment type="caution">
    <text evidence="2">The sequence shown here is derived from an EMBL/GenBank/DDBJ whole genome shotgun (WGS) entry which is preliminary data.</text>
</comment>
<dbReference type="GO" id="GO:0005576">
    <property type="term" value="C:extracellular region"/>
    <property type="evidence" value="ECO:0007669"/>
    <property type="project" value="TreeGrafter"/>
</dbReference>
<evidence type="ECO:0000313" key="3">
    <source>
        <dbReference type="Proteomes" id="UP000241587"/>
    </source>
</evidence>
<gene>
    <name evidence="2" type="ORF">FCULG_00012085</name>
</gene>
<proteinExistence type="predicted"/>
<dbReference type="Proteomes" id="UP000241587">
    <property type="component" value="Unassembled WGS sequence"/>
</dbReference>
<name>A0A2T4GFB0_FUSCU</name>
<reference evidence="2 3" key="1">
    <citation type="submission" date="2018-02" db="EMBL/GenBank/DDBJ databases">
        <title>Fusarium culmorum secondary metabolites in fungal-bacterial-plant interactions.</title>
        <authorList>
            <person name="Schmidt R."/>
        </authorList>
    </citation>
    <scope>NUCLEOTIDE SEQUENCE [LARGE SCALE GENOMIC DNA]</scope>
    <source>
        <strain evidence="2 3">PV</strain>
    </source>
</reference>
<dbReference type="InterPro" id="IPR027589">
    <property type="entry name" value="Choice_anch_B"/>
</dbReference>
<feature type="signal peptide" evidence="1">
    <location>
        <begin position="1"/>
        <end position="19"/>
    </location>
</feature>
<accession>A0A2T4GFB0</accession>